<evidence type="ECO:0000313" key="1">
    <source>
        <dbReference type="EMBL" id="CCX08259.1"/>
    </source>
</evidence>
<dbReference type="EMBL" id="HF935404">
    <property type="protein sequence ID" value="CCX08259.1"/>
    <property type="molecule type" value="Genomic_DNA"/>
</dbReference>
<gene>
    <name evidence="1" type="ORF">PCON_07852</name>
</gene>
<reference evidence="1 2" key="1">
    <citation type="journal article" date="2013" name="PLoS Genet.">
        <title>The genome and development-dependent transcriptomes of Pyronema confluens: a window into fungal evolution.</title>
        <authorList>
            <person name="Traeger S."/>
            <person name="Altegoer F."/>
            <person name="Freitag M."/>
            <person name="Gabaldon T."/>
            <person name="Kempken F."/>
            <person name="Kumar A."/>
            <person name="Marcet-Houben M."/>
            <person name="Poggeler S."/>
            <person name="Stajich J.E."/>
            <person name="Nowrousian M."/>
        </authorList>
    </citation>
    <scope>NUCLEOTIDE SEQUENCE [LARGE SCALE GENOMIC DNA]</scope>
    <source>
        <strain evidence="2">CBS 100304</strain>
        <tissue evidence="1">Vegetative mycelium</tissue>
    </source>
</reference>
<accession>U4KZY7</accession>
<name>U4KZY7_PYROM</name>
<evidence type="ECO:0000313" key="2">
    <source>
        <dbReference type="Proteomes" id="UP000018144"/>
    </source>
</evidence>
<protein>
    <submittedName>
        <fullName evidence="1">Uncharacterized protein</fullName>
    </submittedName>
</protein>
<keyword evidence="2" id="KW-1185">Reference proteome</keyword>
<dbReference type="Proteomes" id="UP000018144">
    <property type="component" value="Unassembled WGS sequence"/>
</dbReference>
<organism evidence="1 2">
    <name type="scientific">Pyronema omphalodes (strain CBS 100304)</name>
    <name type="common">Pyronema confluens</name>
    <dbReference type="NCBI Taxonomy" id="1076935"/>
    <lineage>
        <taxon>Eukaryota</taxon>
        <taxon>Fungi</taxon>
        <taxon>Dikarya</taxon>
        <taxon>Ascomycota</taxon>
        <taxon>Pezizomycotina</taxon>
        <taxon>Pezizomycetes</taxon>
        <taxon>Pezizales</taxon>
        <taxon>Pyronemataceae</taxon>
        <taxon>Pyronema</taxon>
    </lineage>
</organism>
<proteinExistence type="predicted"/>
<dbReference type="AlphaFoldDB" id="U4KZY7"/>
<sequence>MWSSTYKHHHSRVYPLDSALFQTCYTL</sequence>